<accession>A0A9W6DGP4</accession>
<organism evidence="2 3">
    <name type="scientific">Vallitalea longa</name>
    <dbReference type="NCBI Taxonomy" id="2936439"/>
    <lineage>
        <taxon>Bacteria</taxon>
        <taxon>Bacillati</taxon>
        <taxon>Bacillota</taxon>
        <taxon>Clostridia</taxon>
        <taxon>Lachnospirales</taxon>
        <taxon>Vallitaleaceae</taxon>
        <taxon>Vallitalea</taxon>
    </lineage>
</organism>
<evidence type="ECO:0000313" key="3">
    <source>
        <dbReference type="Proteomes" id="UP001144256"/>
    </source>
</evidence>
<protein>
    <submittedName>
        <fullName evidence="2">Uncharacterized protein</fullName>
    </submittedName>
</protein>
<keyword evidence="1" id="KW-1133">Transmembrane helix</keyword>
<reference evidence="2" key="1">
    <citation type="submission" date="2022-06" db="EMBL/GenBank/DDBJ databases">
        <title>Vallitalea longa sp. nov., an anaerobic bacterium isolated from marine sediment.</title>
        <authorList>
            <person name="Hirano S."/>
            <person name="Terahara T."/>
            <person name="Mori K."/>
            <person name="Hamada M."/>
            <person name="Matsumoto R."/>
            <person name="Kobayashi T."/>
        </authorList>
    </citation>
    <scope>NUCLEOTIDE SEQUENCE</scope>
    <source>
        <strain evidence="2">SH18-1</strain>
    </source>
</reference>
<keyword evidence="1" id="KW-0812">Transmembrane</keyword>
<evidence type="ECO:0000256" key="1">
    <source>
        <dbReference type="SAM" id="Phobius"/>
    </source>
</evidence>
<name>A0A9W6DGP4_9FIRM</name>
<dbReference type="Proteomes" id="UP001144256">
    <property type="component" value="Unassembled WGS sequence"/>
</dbReference>
<gene>
    <name evidence="2" type="ORF">SH1V18_32320</name>
</gene>
<feature type="transmembrane region" description="Helical" evidence="1">
    <location>
        <begin position="15"/>
        <end position="32"/>
    </location>
</feature>
<dbReference type="EMBL" id="BRLB01000011">
    <property type="protein sequence ID" value="GKX30752.1"/>
    <property type="molecule type" value="Genomic_DNA"/>
</dbReference>
<keyword evidence="1" id="KW-0472">Membrane</keyword>
<proteinExistence type="predicted"/>
<comment type="caution">
    <text evidence="2">The sequence shown here is derived from an EMBL/GenBank/DDBJ whole genome shotgun (WGS) entry which is preliminary data.</text>
</comment>
<evidence type="ECO:0000313" key="2">
    <source>
        <dbReference type="EMBL" id="GKX30752.1"/>
    </source>
</evidence>
<sequence length="164" mass="18777">MIGYNSDDKEDTMKSTKIVIILMIVLMLTGCGKKTLEITSIANHTELVENSKYGEISMEFAKLDGEDIRAFSSKKGEEYKFEFNYLIKEGNLNLQFRDSQDNIISDINLSEKEYMNELEQLQQECDGDVNIEEFCRNIVIESSDNKIKVALIGEKAKGKIDIIW</sequence>
<dbReference type="AlphaFoldDB" id="A0A9W6DGP4"/>
<keyword evidence="3" id="KW-1185">Reference proteome</keyword>